<comment type="caution">
    <text evidence="2">The sequence shown here is derived from an EMBL/GenBank/DDBJ whole genome shotgun (WGS) entry which is preliminary data.</text>
</comment>
<evidence type="ECO:0000313" key="3">
    <source>
        <dbReference type="Proteomes" id="UP000623129"/>
    </source>
</evidence>
<sequence length="208" mass="23943">MTEEEFKEMRKRVQWLLTIPALLILCVIYNTVHYPPSFELKKFYIPALDKSLNSSKDATIAFDITLKKFSIPVLQSFNSPDVYYDPINVTFYDSPSQDHSIANFTVPEFDLIKDEIEYWGMVNTTGLDLDGAKREISANGFKVFRVGLETSVTYNYYNFWKTKRYGYREGVDVKIGDTGAAAKFGNNFVGIRALLMFNFMVLVFLSSY</sequence>
<evidence type="ECO:0000256" key="1">
    <source>
        <dbReference type="SAM" id="Phobius"/>
    </source>
</evidence>
<accession>A0A833VRD7</accession>
<dbReference type="OrthoDB" id="690527at2759"/>
<dbReference type="EMBL" id="SWLB01000005">
    <property type="protein sequence ID" value="KAF3338565.1"/>
    <property type="molecule type" value="Genomic_DNA"/>
</dbReference>
<organism evidence="2 3">
    <name type="scientific">Carex littledalei</name>
    <dbReference type="NCBI Taxonomy" id="544730"/>
    <lineage>
        <taxon>Eukaryota</taxon>
        <taxon>Viridiplantae</taxon>
        <taxon>Streptophyta</taxon>
        <taxon>Embryophyta</taxon>
        <taxon>Tracheophyta</taxon>
        <taxon>Spermatophyta</taxon>
        <taxon>Magnoliopsida</taxon>
        <taxon>Liliopsida</taxon>
        <taxon>Poales</taxon>
        <taxon>Cyperaceae</taxon>
        <taxon>Cyperoideae</taxon>
        <taxon>Cariceae</taxon>
        <taxon>Carex</taxon>
        <taxon>Carex subgen. Euthyceras</taxon>
    </lineage>
</organism>
<keyword evidence="1" id="KW-0472">Membrane</keyword>
<evidence type="ECO:0000313" key="2">
    <source>
        <dbReference type="EMBL" id="KAF3338565.1"/>
    </source>
</evidence>
<gene>
    <name evidence="2" type="ORF">FCM35_KLT17402</name>
</gene>
<keyword evidence="1" id="KW-0812">Transmembrane</keyword>
<protein>
    <submittedName>
        <fullName evidence="2">Protein NDR1</fullName>
    </submittedName>
</protein>
<name>A0A833VRD7_9POAL</name>
<dbReference type="Proteomes" id="UP000623129">
    <property type="component" value="Unassembled WGS sequence"/>
</dbReference>
<dbReference type="AlphaFoldDB" id="A0A833VRD7"/>
<keyword evidence="3" id="KW-1185">Reference proteome</keyword>
<feature type="transmembrane region" description="Helical" evidence="1">
    <location>
        <begin position="189"/>
        <end position="207"/>
    </location>
</feature>
<reference evidence="2" key="1">
    <citation type="submission" date="2020-01" db="EMBL/GenBank/DDBJ databases">
        <title>Genome sequence of Kobresia littledalei, the first chromosome-level genome in the family Cyperaceae.</title>
        <authorList>
            <person name="Qu G."/>
        </authorList>
    </citation>
    <scope>NUCLEOTIDE SEQUENCE</scope>
    <source>
        <strain evidence="2">C.B.Clarke</strain>
        <tissue evidence="2">Leaf</tissue>
    </source>
</reference>
<proteinExistence type="predicted"/>
<keyword evidence="1" id="KW-1133">Transmembrane helix</keyword>
<feature type="transmembrane region" description="Helical" evidence="1">
    <location>
        <begin position="12"/>
        <end position="32"/>
    </location>
</feature>